<dbReference type="Proteomes" id="UP000074310">
    <property type="component" value="Unassembled WGS sequence"/>
</dbReference>
<organism evidence="2 3">
    <name type="scientific">Sphingomonas endophytica</name>
    <dbReference type="NCBI Taxonomy" id="869719"/>
    <lineage>
        <taxon>Bacteria</taxon>
        <taxon>Pseudomonadati</taxon>
        <taxon>Pseudomonadota</taxon>
        <taxon>Alphaproteobacteria</taxon>
        <taxon>Sphingomonadales</taxon>
        <taxon>Sphingomonadaceae</taxon>
        <taxon>Sphingomonas</taxon>
    </lineage>
</organism>
<evidence type="ECO:0008006" key="4">
    <source>
        <dbReference type="Google" id="ProtNLM"/>
    </source>
</evidence>
<dbReference type="AlphaFoldDB" id="A0A147IA86"/>
<dbReference type="RefSeq" id="WP_153002525.1">
    <property type="nucleotide sequence ID" value="NZ_LDTB01000001.1"/>
</dbReference>
<dbReference type="PROSITE" id="PS51257">
    <property type="entry name" value="PROKAR_LIPOPROTEIN"/>
    <property type="match status" value="1"/>
</dbReference>
<reference evidence="2 3" key="1">
    <citation type="journal article" date="2016" name="Front. Microbiol.">
        <title>Genomic Resource of Rice Seed Associated Bacteria.</title>
        <authorList>
            <person name="Midha S."/>
            <person name="Bansal K."/>
            <person name="Sharma S."/>
            <person name="Kumar N."/>
            <person name="Patil P.P."/>
            <person name="Chaudhry V."/>
            <person name="Patil P.B."/>
        </authorList>
    </citation>
    <scope>NUCLEOTIDE SEQUENCE [LARGE SCALE GENOMIC DNA]</scope>
    <source>
        <strain evidence="2 3">NS334</strain>
    </source>
</reference>
<sequence>MRRIAGLLALILATGCSRPTAEAGEPTAGRALEAAARQAGMMGDSRDAAGVYAAGENRLCVARRGRRYDIGVSVDYGVGQRCVARGSAGGRDSLTIDFGTGCRFTARRDGDLLAFPTRVPDGCASLCQGRAALDGLMVERLSEAAGEAARLRGADGELLCGA</sequence>
<keyword evidence="3" id="KW-1185">Reference proteome</keyword>
<feature type="signal peptide" evidence="1">
    <location>
        <begin position="1"/>
        <end position="23"/>
    </location>
</feature>
<dbReference type="OrthoDB" id="7448000at2"/>
<dbReference type="PATRIC" id="fig|869719.3.peg.180"/>
<protein>
    <recommendedName>
        <fullName evidence="4">Lipoprotein</fullName>
    </recommendedName>
</protein>
<comment type="caution">
    <text evidence="2">The sequence shown here is derived from an EMBL/GenBank/DDBJ whole genome shotgun (WGS) entry which is preliminary data.</text>
</comment>
<name>A0A147IA86_9SPHN</name>
<gene>
    <name evidence="2" type="ORF">NS334_00860</name>
</gene>
<evidence type="ECO:0000313" key="3">
    <source>
        <dbReference type="Proteomes" id="UP000074310"/>
    </source>
</evidence>
<accession>A0A147IA86</accession>
<keyword evidence="1" id="KW-0732">Signal</keyword>
<evidence type="ECO:0000313" key="2">
    <source>
        <dbReference type="EMBL" id="KTT76788.1"/>
    </source>
</evidence>
<proteinExistence type="predicted"/>
<dbReference type="EMBL" id="LDTB01000001">
    <property type="protein sequence ID" value="KTT76788.1"/>
    <property type="molecule type" value="Genomic_DNA"/>
</dbReference>
<evidence type="ECO:0000256" key="1">
    <source>
        <dbReference type="SAM" id="SignalP"/>
    </source>
</evidence>
<feature type="chain" id="PRO_5007548443" description="Lipoprotein" evidence="1">
    <location>
        <begin position="24"/>
        <end position="162"/>
    </location>
</feature>